<proteinExistence type="inferred from homology"/>
<name>A0AAD9Q6M7_ACRCE</name>
<comment type="caution">
    <text evidence="3">The sequence shown here is derived from an EMBL/GenBank/DDBJ whole genome shotgun (WGS) entry which is preliminary data.</text>
</comment>
<feature type="transmembrane region" description="Helical" evidence="2">
    <location>
        <begin position="235"/>
        <end position="251"/>
    </location>
</feature>
<organism evidence="3 4">
    <name type="scientific">Acropora cervicornis</name>
    <name type="common">Staghorn coral</name>
    <dbReference type="NCBI Taxonomy" id="6130"/>
    <lineage>
        <taxon>Eukaryota</taxon>
        <taxon>Metazoa</taxon>
        <taxon>Cnidaria</taxon>
        <taxon>Anthozoa</taxon>
        <taxon>Hexacorallia</taxon>
        <taxon>Scleractinia</taxon>
        <taxon>Astrocoeniina</taxon>
        <taxon>Acroporidae</taxon>
        <taxon>Acropora</taxon>
    </lineage>
</organism>
<protein>
    <submittedName>
        <fullName evidence="3">Uncharacterized protein</fullName>
    </submittedName>
</protein>
<feature type="transmembrane region" description="Helical" evidence="2">
    <location>
        <begin position="73"/>
        <end position="93"/>
    </location>
</feature>
<keyword evidence="4" id="KW-1185">Reference proteome</keyword>
<dbReference type="Proteomes" id="UP001249851">
    <property type="component" value="Unassembled WGS sequence"/>
</dbReference>
<dbReference type="PANTHER" id="PTHR47399">
    <property type="entry name" value="TRANSMEMBRANE PROTEIN 121B"/>
    <property type="match status" value="1"/>
</dbReference>
<dbReference type="AlphaFoldDB" id="A0AAD9Q6M7"/>
<feature type="transmembrane region" description="Helical" evidence="2">
    <location>
        <begin position="169"/>
        <end position="186"/>
    </location>
</feature>
<evidence type="ECO:0000256" key="2">
    <source>
        <dbReference type="SAM" id="Phobius"/>
    </source>
</evidence>
<gene>
    <name evidence="3" type="ORF">P5673_022721</name>
</gene>
<feature type="transmembrane region" description="Helical" evidence="2">
    <location>
        <begin position="207"/>
        <end position="229"/>
    </location>
</feature>
<dbReference type="InterPro" id="IPR026624">
    <property type="entry name" value="CECR6"/>
</dbReference>
<keyword evidence="2" id="KW-0812">Transmembrane</keyword>
<feature type="transmembrane region" description="Helical" evidence="2">
    <location>
        <begin position="12"/>
        <end position="34"/>
    </location>
</feature>
<evidence type="ECO:0000313" key="3">
    <source>
        <dbReference type="EMBL" id="KAK2555690.1"/>
    </source>
</evidence>
<dbReference type="EMBL" id="JARQWQ010000061">
    <property type="protein sequence ID" value="KAK2555690.1"/>
    <property type="molecule type" value="Genomic_DNA"/>
</dbReference>
<dbReference type="PANTHER" id="PTHR47399:SF1">
    <property type="entry name" value="TRANSMEMBRANE PROTEIN 121B"/>
    <property type="match status" value="1"/>
</dbReference>
<feature type="transmembrane region" description="Helical" evidence="2">
    <location>
        <begin position="99"/>
        <end position="119"/>
    </location>
</feature>
<comment type="similarity">
    <text evidence="1">Belongs to the TMEM121 family.</text>
</comment>
<reference evidence="3" key="2">
    <citation type="journal article" date="2023" name="Science">
        <title>Genomic signatures of disease resistance in endangered staghorn corals.</title>
        <authorList>
            <person name="Vollmer S.V."/>
            <person name="Selwyn J.D."/>
            <person name="Despard B.A."/>
            <person name="Roesel C.L."/>
        </authorList>
    </citation>
    <scope>NUCLEOTIDE SEQUENCE</scope>
    <source>
        <strain evidence="3">K2</strain>
    </source>
</reference>
<feature type="transmembrane region" description="Helical" evidence="2">
    <location>
        <begin position="40"/>
        <end position="61"/>
    </location>
</feature>
<keyword evidence="2" id="KW-1133">Transmembrane helix</keyword>
<accession>A0AAD9Q6M7</accession>
<keyword evidence="2" id="KW-0472">Membrane</keyword>
<dbReference type="Pfam" id="PF14997">
    <property type="entry name" value="CECR6_TMEM121"/>
    <property type="match status" value="1"/>
</dbReference>
<evidence type="ECO:0000256" key="1">
    <source>
        <dbReference type="ARBA" id="ARBA00007711"/>
    </source>
</evidence>
<dbReference type="InterPro" id="IPR032776">
    <property type="entry name" value="CECR6/TMEM121"/>
</dbReference>
<reference evidence="3" key="1">
    <citation type="journal article" date="2023" name="G3 (Bethesda)">
        <title>Whole genome assembly and annotation of the endangered Caribbean coral Acropora cervicornis.</title>
        <authorList>
            <person name="Selwyn J.D."/>
            <person name="Vollmer S.V."/>
        </authorList>
    </citation>
    <scope>NUCLEOTIDE SEQUENCE</scope>
    <source>
        <strain evidence="3">K2</strain>
    </source>
</reference>
<evidence type="ECO:0000313" key="4">
    <source>
        <dbReference type="Proteomes" id="UP001249851"/>
    </source>
</evidence>
<sequence length="267" mass="30241">MANSARVKDKVFLWGGRALFLALMVTQCFLLASYPSKKSSLWYLTSLSYAPSLLAWTSLVIKDNTKLGKLSYIWGLYTIGLVVSTIIVFATFVDNMDKGSLLGLKVTLCITPILLLLLLNTAKDGKEHKDLLPWLCFAMAVDLVDTIEMIDIVLDELEKEHEYRIPKGFAYTMVAIACISFLLSPWQMLENDFQTGELLPKRALWRYIVEIALVNFVFLITLLVILIKYKKDESIFILKNLVAITLGIMGIRNLETDIKISDLCCKR</sequence>